<reference evidence="1" key="1">
    <citation type="submission" date="2022-04" db="EMBL/GenBank/DDBJ databases">
        <authorList>
            <person name="Seo M.-J."/>
        </authorList>
    </citation>
    <scope>NUCLEOTIDE SEQUENCE</scope>
    <source>
        <strain evidence="1">MBLB2552</strain>
    </source>
</reference>
<dbReference type="EMBL" id="JALPRK010000001">
    <property type="protein sequence ID" value="MCK8486057.1"/>
    <property type="molecule type" value="Genomic_DNA"/>
</dbReference>
<dbReference type="Proteomes" id="UP001139534">
    <property type="component" value="Unassembled WGS sequence"/>
</dbReference>
<organism evidence="1 2">
    <name type="scientific">Paenibacillus mellifer</name>
    <dbReference type="NCBI Taxonomy" id="2937794"/>
    <lineage>
        <taxon>Bacteria</taxon>
        <taxon>Bacillati</taxon>
        <taxon>Bacillota</taxon>
        <taxon>Bacilli</taxon>
        <taxon>Bacillales</taxon>
        <taxon>Paenibacillaceae</taxon>
        <taxon>Paenibacillus</taxon>
    </lineage>
</organism>
<protein>
    <submittedName>
        <fullName evidence="1">Uncharacterized protein</fullName>
    </submittedName>
</protein>
<dbReference type="RefSeq" id="WP_248550267.1">
    <property type="nucleotide sequence ID" value="NZ_JALPRK010000001.1"/>
</dbReference>
<sequence>MEEARELELIVSQDREDLLAVLQMRFGEPEADVEAKINSIHQPDELQRLILAACNAPAWSVFAEELRAGEGAFKLTGERFNPISQAAFEQKGDS</sequence>
<proteinExistence type="predicted"/>
<comment type="caution">
    <text evidence="1">The sequence shown here is derived from an EMBL/GenBank/DDBJ whole genome shotgun (WGS) entry which is preliminary data.</text>
</comment>
<name>A0A9X1XVG5_9BACL</name>
<evidence type="ECO:0000313" key="1">
    <source>
        <dbReference type="EMBL" id="MCK8486057.1"/>
    </source>
</evidence>
<evidence type="ECO:0000313" key="2">
    <source>
        <dbReference type="Proteomes" id="UP001139534"/>
    </source>
</evidence>
<accession>A0A9X1XVG5</accession>
<gene>
    <name evidence="1" type="ORF">M0651_02605</name>
</gene>
<dbReference type="AlphaFoldDB" id="A0A9X1XVG5"/>
<keyword evidence="2" id="KW-1185">Reference proteome</keyword>